<dbReference type="PROSITE" id="PS51257">
    <property type="entry name" value="PROKAR_LIPOPROTEIN"/>
    <property type="match status" value="1"/>
</dbReference>
<sequence length="64" mass="6679">MGDQRNKRFKALLLSVMMAFGALALAGCGNDDPPNPDAAPEEEQPMGTGPMSNDDAGETPSDDI</sequence>
<evidence type="ECO:0000313" key="4">
    <source>
        <dbReference type="Proteomes" id="UP001319882"/>
    </source>
</evidence>
<proteinExistence type="predicted"/>
<feature type="region of interest" description="Disordered" evidence="1">
    <location>
        <begin position="26"/>
        <end position="64"/>
    </location>
</feature>
<comment type="caution">
    <text evidence="3">The sequence shown here is derived from an EMBL/GenBank/DDBJ whole genome shotgun (WGS) entry which is preliminary data.</text>
</comment>
<feature type="compositionally biased region" description="Acidic residues" evidence="1">
    <location>
        <begin position="55"/>
        <end position="64"/>
    </location>
</feature>
<keyword evidence="4" id="KW-1185">Reference proteome</keyword>
<name>A0ABS8DR75_9GAMM</name>
<reference evidence="3 4" key="1">
    <citation type="journal article" date="2021" name="Sci. Rep.">
        <title>Genome analysis of a halophilic bacterium Halomonas malpeensis YU-PRIM-29(T) reveals its exopolysaccharide and pigment producing capabilities.</title>
        <authorList>
            <person name="Athmika"/>
            <person name="Ghate S.D."/>
            <person name="Arun A.B."/>
            <person name="Rao S.S."/>
            <person name="Kumar S.T.A."/>
            <person name="Kandiyil M.K."/>
            <person name="Saptami K."/>
            <person name="Rekha P.D."/>
        </authorList>
    </citation>
    <scope>NUCLEOTIDE SEQUENCE [LARGE SCALE GENOMIC DNA]</scope>
    <source>
        <strain evidence="4">prim 29</strain>
    </source>
</reference>
<dbReference type="EMBL" id="WHVL01000002">
    <property type="protein sequence ID" value="MCB8888821.1"/>
    <property type="molecule type" value="Genomic_DNA"/>
</dbReference>
<feature type="chain" id="PRO_5046623119" evidence="2">
    <location>
        <begin position="27"/>
        <end position="64"/>
    </location>
</feature>
<evidence type="ECO:0000313" key="3">
    <source>
        <dbReference type="EMBL" id="MCB8888821.1"/>
    </source>
</evidence>
<dbReference type="Proteomes" id="UP001319882">
    <property type="component" value="Unassembled WGS sequence"/>
</dbReference>
<protein>
    <submittedName>
        <fullName evidence="3">Uncharacterized protein</fullName>
    </submittedName>
</protein>
<evidence type="ECO:0000256" key="1">
    <source>
        <dbReference type="SAM" id="MobiDB-lite"/>
    </source>
</evidence>
<gene>
    <name evidence="3" type="ORF">GEV37_06800</name>
</gene>
<dbReference type="RefSeq" id="WP_227389481.1">
    <property type="nucleotide sequence ID" value="NZ_JBHSCJ010000010.1"/>
</dbReference>
<feature type="signal peptide" evidence="2">
    <location>
        <begin position="1"/>
        <end position="26"/>
    </location>
</feature>
<accession>A0ABS8DR75</accession>
<organism evidence="3 4">
    <name type="scientific">Vreelandella malpeensis</name>
    <dbReference type="NCBI Taxonomy" id="1172368"/>
    <lineage>
        <taxon>Bacteria</taxon>
        <taxon>Pseudomonadati</taxon>
        <taxon>Pseudomonadota</taxon>
        <taxon>Gammaproteobacteria</taxon>
        <taxon>Oceanospirillales</taxon>
        <taxon>Halomonadaceae</taxon>
        <taxon>Vreelandella</taxon>
    </lineage>
</organism>
<evidence type="ECO:0000256" key="2">
    <source>
        <dbReference type="SAM" id="SignalP"/>
    </source>
</evidence>
<keyword evidence="2" id="KW-0732">Signal</keyword>